<dbReference type="InterPro" id="IPR007695">
    <property type="entry name" value="DNA_mismatch_repair_MutS-lik_N"/>
</dbReference>
<name>A0AAV8XK27_9CUCU</name>
<dbReference type="Proteomes" id="UP001162162">
    <property type="component" value="Unassembled WGS sequence"/>
</dbReference>
<evidence type="ECO:0000313" key="2">
    <source>
        <dbReference type="EMBL" id="KAJ8938851.1"/>
    </source>
</evidence>
<dbReference type="Pfam" id="PF01624">
    <property type="entry name" value="MutS_I"/>
    <property type="match status" value="1"/>
</dbReference>
<dbReference type="GO" id="GO:0006298">
    <property type="term" value="P:mismatch repair"/>
    <property type="evidence" value="ECO:0007669"/>
    <property type="project" value="InterPro"/>
</dbReference>
<accession>A0AAV8XK27</accession>
<dbReference type="Gene3D" id="3.40.1170.10">
    <property type="entry name" value="DNA repair protein MutS, domain I"/>
    <property type="match status" value="1"/>
</dbReference>
<sequence>MGMNKPASTIRFFNRVDYYTLHGEDAAVGASFTAATVKLMGDKSKLSYICLNKSQFELFLRELLLVRQYRVEVYVQGSQKNDGWQLDG</sequence>
<organism evidence="2 3">
    <name type="scientific">Aromia moschata</name>
    <dbReference type="NCBI Taxonomy" id="1265417"/>
    <lineage>
        <taxon>Eukaryota</taxon>
        <taxon>Metazoa</taxon>
        <taxon>Ecdysozoa</taxon>
        <taxon>Arthropoda</taxon>
        <taxon>Hexapoda</taxon>
        <taxon>Insecta</taxon>
        <taxon>Pterygota</taxon>
        <taxon>Neoptera</taxon>
        <taxon>Endopterygota</taxon>
        <taxon>Coleoptera</taxon>
        <taxon>Polyphaga</taxon>
        <taxon>Cucujiformia</taxon>
        <taxon>Chrysomeloidea</taxon>
        <taxon>Cerambycidae</taxon>
        <taxon>Cerambycinae</taxon>
        <taxon>Callichromatini</taxon>
        <taxon>Aromia</taxon>
    </lineage>
</organism>
<proteinExistence type="predicted"/>
<reference evidence="2" key="1">
    <citation type="journal article" date="2023" name="Insect Mol. Biol.">
        <title>Genome sequencing provides insights into the evolution of gene families encoding plant cell wall-degrading enzymes in longhorned beetles.</title>
        <authorList>
            <person name="Shin N.R."/>
            <person name="Okamura Y."/>
            <person name="Kirsch R."/>
            <person name="Pauchet Y."/>
        </authorList>
    </citation>
    <scope>NUCLEOTIDE SEQUENCE</scope>
    <source>
        <strain evidence="2">AMC_N1</strain>
    </source>
</reference>
<comment type="caution">
    <text evidence="2">The sequence shown here is derived from an EMBL/GenBank/DDBJ whole genome shotgun (WGS) entry which is preliminary data.</text>
</comment>
<evidence type="ECO:0000313" key="3">
    <source>
        <dbReference type="Proteomes" id="UP001162162"/>
    </source>
</evidence>
<dbReference type="GO" id="GO:0030983">
    <property type="term" value="F:mismatched DNA binding"/>
    <property type="evidence" value="ECO:0007669"/>
    <property type="project" value="InterPro"/>
</dbReference>
<dbReference type="InterPro" id="IPR016151">
    <property type="entry name" value="DNA_mismatch_repair_MutS_N"/>
</dbReference>
<keyword evidence="3" id="KW-1185">Reference proteome</keyword>
<dbReference type="EMBL" id="JAPWTK010000527">
    <property type="protein sequence ID" value="KAJ8938851.1"/>
    <property type="molecule type" value="Genomic_DNA"/>
</dbReference>
<gene>
    <name evidence="2" type="ORF">NQ318_019911</name>
</gene>
<dbReference type="AlphaFoldDB" id="A0AAV8XK27"/>
<dbReference type="GO" id="GO:0005524">
    <property type="term" value="F:ATP binding"/>
    <property type="evidence" value="ECO:0007669"/>
    <property type="project" value="InterPro"/>
</dbReference>
<feature type="domain" description="DNA mismatch repair protein MutS-like N-terminal" evidence="1">
    <location>
        <begin position="5"/>
        <end position="80"/>
    </location>
</feature>
<evidence type="ECO:0000259" key="1">
    <source>
        <dbReference type="Pfam" id="PF01624"/>
    </source>
</evidence>
<protein>
    <recommendedName>
        <fullName evidence="1">DNA mismatch repair protein MutS-like N-terminal domain-containing protein</fullName>
    </recommendedName>
</protein>